<protein>
    <submittedName>
        <fullName evidence="3">GNAT family N-acetyltransferase</fullName>
        <ecNumber evidence="3">2.3.-.-</ecNumber>
    </submittedName>
</protein>
<dbReference type="PANTHER" id="PTHR13947">
    <property type="entry name" value="GNAT FAMILY N-ACETYLTRANSFERASE"/>
    <property type="match status" value="1"/>
</dbReference>
<keyword evidence="1 3" id="KW-0808">Transferase</keyword>
<dbReference type="InterPro" id="IPR000182">
    <property type="entry name" value="GNAT_dom"/>
</dbReference>
<dbReference type="Pfam" id="PF00583">
    <property type="entry name" value="Acetyltransf_1"/>
    <property type="match status" value="1"/>
</dbReference>
<dbReference type="EC" id="2.3.-.-" evidence="3"/>
<comment type="caution">
    <text evidence="3">The sequence shown here is derived from an EMBL/GenBank/DDBJ whole genome shotgun (WGS) entry which is preliminary data.</text>
</comment>
<feature type="domain" description="N-acetyltransferase" evidence="2">
    <location>
        <begin position="186"/>
        <end position="345"/>
    </location>
</feature>
<dbReference type="GO" id="GO:0016746">
    <property type="term" value="F:acyltransferase activity"/>
    <property type="evidence" value="ECO:0007669"/>
    <property type="project" value="UniProtKB-KW"/>
</dbReference>
<organism evidence="3 4">
    <name type="scientific">Luethyella okanaganae</name>
    <dbReference type="NCBI Taxonomy" id="69372"/>
    <lineage>
        <taxon>Bacteria</taxon>
        <taxon>Bacillati</taxon>
        <taxon>Actinomycetota</taxon>
        <taxon>Actinomycetes</taxon>
        <taxon>Micrococcales</taxon>
        <taxon>Microbacteriaceae</taxon>
        <taxon>Luethyella</taxon>
    </lineage>
</organism>
<evidence type="ECO:0000259" key="2">
    <source>
        <dbReference type="PROSITE" id="PS51186"/>
    </source>
</evidence>
<dbReference type="PROSITE" id="PS51186">
    <property type="entry name" value="GNAT"/>
    <property type="match status" value="2"/>
</dbReference>
<keyword evidence="3" id="KW-0012">Acyltransferase</keyword>
<dbReference type="InterPro" id="IPR016181">
    <property type="entry name" value="Acyl_CoA_acyltransferase"/>
</dbReference>
<name>A0ABW1VAW2_9MICO</name>
<proteinExistence type="predicted"/>
<dbReference type="Pfam" id="PF13508">
    <property type="entry name" value="Acetyltransf_7"/>
    <property type="match status" value="1"/>
</dbReference>
<reference evidence="4" key="1">
    <citation type="journal article" date="2019" name="Int. J. Syst. Evol. Microbiol.">
        <title>The Global Catalogue of Microorganisms (GCM) 10K type strain sequencing project: providing services to taxonomists for standard genome sequencing and annotation.</title>
        <authorList>
            <consortium name="The Broad Institute Genomics Platform"/>
            <consortium name="The Broad Institute Genome Sequencing Center for Infectious Disease"/>
            <person name="Wu L."/>
            <person name="Ma J."/>
        </authorList>
    </citation>
    <scope>NUCLEOTIDE SEQUENCE [LARGE SCALE GENOMIC DNA]</scope>
    <source>
        <strain evidence="4">CCUG 43304</strain>
    </source>
</reference>
<evidence type="ECO:0000313" key="4">
    <source>
        <dbReference type="Proteomes" id="UP001596306"/>
    </source>
</evidence>
<keyword evidence="4" id="KW-1185">Reference proteome</keyword>
<sequence>MPNTTAPQTALTASTPPFTVRPARADEFGVIVTVIENAFRAGPYGHLSVSAERRAFECDAAGRAESGTLLVAVDDADRVTGTVSLLRAGTRYARLARPGEAEVRLLAVDPATRGNAVGDALVRVSLECALEWGELAVVLDTGSENPAQRACTRLGFERLPERDPAVVVGGVQLLVFSYRLQQRDDVVVRLMRPEETDAVSLLSERAYSHDYELSDPYRASIMAVEDRALEHQVWVAEDAASGDLLGTVSTPHAGEAISDLARPGELDFRLLAVDPAVRRHGIGELLTRHVLGLARIRGLGSVVMNSGPEMTSAHRLYETLGFERMPDREPVLELGGHTVKLLSFRRPTS</sequence>
<gene>
    <name evidence="3" type="ORF">ACFQB0_01995</name>
</gene>
<dbReference type="PANTHER" id="PTHR13947:SF37">
    <property type="entry name" value="LD18367P"/>
    <property type="match status" value="1"/>
</dbReference>
<dbReference type="EMBL" id="JBHSTP010000001">
    <property type="protein sequence ID" value="MFC6354888.1"/>
    <property type="molecule type" value="Genomic_DNA"/>
</dbReference>
<feature type="domain" description="N-acetyltransferase" evidence="2">
    <location>
        <begin position="18"/>
        <end position="185"/>
    </location>
</feature>
<evidence type="ECO:0000256" key="1">
    <source>
        <dbReference type="ARBA" id="ARBA00022679"/>
    </source>
</evidence>
<dbReference type="Gene3D" id="3.40.630.30">
    <property type="match status" value="2"/>
</dbReference>
<dbReference type="CDD" id="cd04301">
    <property type="entry name" value="NAT_SF"/>
    <property type="match status" value="2"/>
</dbReference>
<dbReference type="RefSeq" id="WP_386726924.1">
    <property type="nucleotide sequence ID" value="NZ_JBHSTP010000001.1"/>
</dbReference>
<dbReference type="SUPFAM" id="SSF55729">
    <property type="entry name" value="Acyl-CoA N-acyltransferases (Nat)"/>
    <property type="match status" value="2"/>
</dbReference>
<accession>A0ABW1VAW2</accession>
<evidence type="ECO:0000313" key="3">
    <source>
        <dbReference type="EMBL" id="MFC6354888.1"/>
    </source>
</evidence>
<dbReference type="InterPro" id="IPR050769">
    <property type="entry name" value="NAT_camello-type"/>
</dbReference>
<dbReference type="Proteomes" id="UP001596306">
    <property type="component" value="Unassembled WGS sequence"/>
</dbReference>